<feature type="compositionally biased region" description="Low complexity" evidence="1">
    <location>
        <begin position="211"/>
        <end position="234"/>
    </location>
</feature>
<accession>A0A163B796</accession>
<feature type="region of interest" description="Disordered" evidence="1">
    <location>
        <begin position="151"/>
        <end position="266"/>
    </location>
</feature>
<evidence type="ECO:0000313" key="3">
    <source>
        <dbReference type="Proteomes" id="UP000076837"/>
    </source>
</evidence>
<evidence type="ECO:0000256" key="1">
    <source>
        <dbReference type="SAM" id="MobiDB-lite"/>
    </source>
</evidence>
<dbReference type="Proteomes" id="UP000076837">
    <property type="component" value="Unassembled WGS sequence"/>
</dbReference>
<organism evidence="2 3">
    <name type="scientific">Didymella rabiei</name>
    <name type="common">Chickpea ascochyta blight fungus</name>
    <name type="synonym">Mycosphaerella rabiei</name>
    <dbReference type="NCBI Taxonomy" id="5454"/>
    <lineage>
        <taxon>Eukaryota</taxon>
        <taxon>Fungi</taxon>
        <taxon>Dikarya</taxon>
        <taxon>Ascomycota</taxon>
        <taxon>Pezizomycotina</taxon>
        <taxon>Dothideomycetes</taxon>
        <taxon>Pleosporomycetidae</taxon>
        <taxon>Pleosporales</taxon>
        <taxon>Pleosporineae</taxon>
        <taxon>Didymellaceae</taxon>
        <taxon>Ascochyta</taxon>
    </lineage>
</organism>
<dbReference type="STRING" id="5454.A0A163B796"/>
<protein>
    <submittedName>
        <fullName evidence="2">Uncharacterized protein</fullName>
    </submittedName>
</protein>
<evidence type="ECO:0000313" key="2">
    <source>
        <dbReference type="EMBL" id="KZM21605.1"/>
    </source>
</evidence>
<dbReference type="EMBL" id="JYNV01000242">
    <property type="protein sequence ID" value="KZM21605.1"/>
    <property type="molecule type" value="Genomic_DNA"/>
</dbReference>
<gene>
    <name evidence="2" type="ORF">ST47_g7232</name>
</gene>
<name>A0A163B796_DIDRA</name>
<sequence>MPQIDTLRRCAFKAPQNDKYQCQKAGDKYQLHVDRWYCKFHDRHVQDRCQVLIEWAGKGAQCEQLGVWNEEQGKKLCDWHGAQSRKVLMEEEEVGTMKEHVEVIDTDTEDCLGQAESVLLSLSPPTLVQSGCEPHVEDAFMSLELGEQPSAPTVAKENLVDTDPDPTALESKGSQITTNKDDRNPPTEPSSNNDNTVDTHHTSTPTPPLHRPNLAPTSATPTPTHNPNTPPYAAYIHVIHSLTTTTPPRRLHTRTDSLDPLQSLEPATPTRAPALYVQCCVCLEKHSEEVMRRVAACQHQYRELCLRKVRSGAGGRRYNCRGCGEWMDRVRRSPQPHE</sequence>
<reference evidence="2 3" key="1">
    <citation type="journal article" date="2016" name="Sci. Rep.">
        <title>Draft genome sequencing and secretome analysis of fungal phytopathogen Ascochyta rabiei provides insight into the necrotrophic effector repertoire.</title>
        <authorList>
            <person name="Verma S."/>
            <person name="Gazara R.K."/>
            <person name="Nizam S."/>
            <person name="Parween S."/>
            <person name="Chattopadhyay D."/>
            <person name="Verma P.K."/>
        </authorList>
    </citation>
    <scope>NUCLEOTIDE SEQUENCE [LARGE SCALE GENOMIC DNA]</scope>
    <source>
        <strain evidence="2 3">ArDII</strain>
    </source>
</reference>
<dbReference type="OrthoDB" id="3798839at2759"/>
<proteinExistence type="predicted"/>
<keyword evidence="3" id="KW-1185">Reference proteome</keyword>
<comment type="caution">
    <text evidence="2">The sequence shown here is derived from an EMBL/GenBank/DDBJ whole genome shotgun (WGS) entry which is preliminary data.</text>
</comment>
<dbReference type="AlphaFoldDB" id="A0A163B796"/>